<dbReference type="SUPFAM" id="SSF161098">
    <property type="entry name" value="MetI-like"/>
    <property type="match status" value="1"/>
</dbReference>
<keyword evidence="6 7" id="KW-0472">Membrane</keyword>
<dbReference type="AlphaFoldDB" id="A0A0X3XB85"/>
<evidence type="ECO:0000313" key="9">
    <source>
        <dbReference type="EMBL" id="KUL66397.1"/>
    </source>
</evidence>
<dbReference type="OrthoDB" id="6637947at2"/>
<evidence type="ECO:0000256" key="6">
    <source>
        <dbReference type="ARBA" id="ARBA00023136"/>
    </source>
</evidence>
<evidence type="ECO:0000256" key="4">
    <source>
        <dbReference type="ARBA" id="ARBA00022692"/>
    </source>
</evidence>
<feature type="transmembrane region" description="Helical" evidence="7">
    <location>
        <begin position="188"/>
        <end position="213"/>
    </location>
</feature>
<keyword evidence="3" id="KW-1003">Cell membrane</keyword>
<organism evidence="9 10">
    <name type="scientific">Streptomyces violaceusniger</name>
    <dbReference type="NCBI Taxonomy" id="68280"/>
    <lineage>
        <taxon>Bacteria</taxon>
        <taxon>Bacillati</taxon>
        <taxon>Actinomycetota</taxon>
        <taxon>Actinomycetes</taxon>
        <taxon>Kitasatosporales</taxon>
        <taxon>Streptomycetaceae</taxon>
        <taxon>Streptomyces</taxon>
        <taxon>Streptomyces violaceusniger group</taxon>
    </lineage>
</organism>
<gene>
    <name evidence="9" type="ORF">ADL28_03460</name>
</gene>
<feature type="transmembrane region" description="Helical" evidence="7">
    <location>
        <begin position="62"/>
        <end position="90"/>
    </location>
</feature>
<keyword evidence="4 7" id="KW-0812">Transmembrane</keyword>
<evidence type="ECO:0000313" key="10">
    <source>
        <dbReference type="Proteomes" id="UP000053413"/>
    </source>
</evidence>
<evidence type="ECO:0000256" key="3">
    <source>
        <dbReference type="ARBA" id="ARBA00022475"/>
    </source>
</evidence>
<proteinExistence type="inferred from homology"/>
<keyword evidence="5 7" id="KW-1133">Transmembrane helix</keyword>
<dbReference type="Pfam" id="PF00528">
    <property type="entry name" value="BPD_transp_1"/>
    <property type="match status" value="1"/>
</dbReference>
<protein>
    <submittedName>
        <fullName evidence="9">Peptide ABC transporter permease</fullName>
    </submittedName>
</protein>
<dbReference type="PANTHER" id="PTHR43386">
    <property type="entry name" value="OLIGOPEPTIDE TRANSPORT SYSTEM PERMEASE PROTEIN APPC"/>
    <property type="match status" value="1"/>
</dbReference>
<evidence type="ECO:0000256" key="2">
    <source>
        <dbReference type="ARBA" id="ARBA00022448"/>
    </source>
</evidence>
<feature type="transmembrane region" description="Helical" evidence="7">
    <location>
        <begin position="233"/>
        <end position="256"/>
    </location>
</feature>
<comment type="subcellular location">
    <subcellularLocation>
        <location evidence="1 7">Cell membrane</location>
        <topology evidence="1 7">Multi-pass membrane protein</topology>
    </subcellularLocation>
</comment>
<dbReference type="Proteomes" id="UP000053413">
    <property type="component" value="Unassembled WGS sequence"/>
</dbReference>
<feature type="domain" description="ABC transmembrane type-1" evidence="8">
    <location>
        <begin position="67"/>
        <end position="256"/>
    </location>
</feature>
<name>A0A0X3XB85_STRVO</name>
<comment type="caution">
    <text evidence="9">The sequence shown here is derived from an EMBL/GenBank/DDBJ whole genome shotgun (WGS) entry which is preliminary data.</text>
</comment>
<dbReference type="InterPro" id="IPR000515">
    <property type="entry name" value="MetI-like"/>
</dbReference>
<evidence type="ECO:0000256" key="5">
    <source>
        <dbReference type="ARBA" id="ARBA00022989"/>
    </source>
</evidence>
<dbReference type="PANTHER" id="PTHR43386:SF25">
    <property type="entry name" value="PEPTIDE ABC TRANSPORTER PERMEASE PROTEIN"/>
    <property type="match status" value="1"/>
</dbReference>
<dbReference type="InterPro" id="IPR050366">
    <property type="entry name" value="BP-dependent_transpt_permease"/>
</dbReference>
<dbReference type="GO" id="GO:0005886">
    <property type="term" value="C:plasma membrane"/>
    <property type="evidence" value="ECO:0007669"/>
    <property type="project" value="UniProtKB-SubCell"/>
</dbReference>
<dbReference type="GO" id="GO:0055085">
    <property type="term" value="P:transmembrane transport"/>
    <property type="evidence" value="ECO:0007669"/>
    <property type="project" value="InterPro"/>
</dbReference>
<evidence type="ECO:0000256" key="7">
    <source>
        <dbReference type="RuleBase" id="RU363032"/>
    </source>
</evidence>
<comment type="similarity">
    <text evidence="7">Belongs to the binding-protein-dependent transport system permease family.</text>
</comment>
<evidence type="ECO:0000256" key="1">
    <source>
        <dbReference type="ARBA" id="ARBA00004651"/>
    </source>
</evidence>
<dbReference type="PROSITE" id="PS50928">
    <property type="entry name" value="ABC_TM1"/>
    <property type="match status" value="1"/>
</dbReference>
<dbReference type="Gene3D" id="1.10.3720.10">
    <property type="entry name" value="MetI-like"/>
    <property type="match status" value="1"/>
</dbReference>
<reference evidence="10" key="1">
    <citation type="submission" date="2015-10" db="EMBL/GenBank/DDBJ databases">
        <authorList>
            <person name="Ju K.-S."/>
            <person name="Doroghazi J.R."/>
            <person name="Metcalf W.W."/>
        </authorList>
    </citation>
    <scope>NUCLEOTIDE SEQUENCE [LARGE SCALE GENOMIC DNA]</scope>
    <source>
        <strain evidence="10">NRRL F-8817</strain>
    </source>
</reference>
<dbReference type="GeneID" id="97436714"/>
<evidence type="ECO:0000259" key="8">
    <source>
        <dbReference type="PROSITE" id="PS50928"/>
    </source>
</evidence>
<keyword evidence="2 7" id="KW-0813">Transport</keyword>
<dbReference type="RefSeq" id="WP_059142241.1">
    <property type="nucleotide sequence ID" value="NZ_LLZJ01000017.1"/>
</dbReference>
<dbReference type="CDD" id="cd06261">
    <property type="entry name" value="TM_PBP2"/>
    <property type="match status" value="1"/>
</dbReference>
<dbReference type="InterPro" id="IPR035906">
    <property type="entry name" value="MetI-like_sf"/>
</dbReference>
<sequence>MTRVRRIGWSGLLLAVLLSWSVWPSLFTHRDPAAGVLAERLRPPGGSHWFGTDELGRDLYTRVVYGAGLSLSAAALAVGIAVLLGALLGVVAGSAGGWTDDVVMRVVDMLLAVPNFLLSLAIITILGFGTVNVAVAVGLSATAGFTRMTRGEVLRVRQAAYVEAATVAGTGRATTLARHILPNSARPILAMSSLELGNAILAMAALSFLGFAAPPPAADWGSLVASGRDYLGVAWWMMTVPGLVIVVSVMAANRLGRRLADRGGRR</sequence>
<dbReference type="EMBL" id="LLZJ01000017">
    <property type="protein sequence ID" value="KUL66397.1"/>
    <property type="molecule type" value="Genomic_DNA"/>
</dbReference>
<accession>A0A0X3XB85</accession>